<keyword evidence="4" id="KW-1003">Cell membrane</keyword>
<evidence type="ECO:0000256" key="12">
    <source>
        <dbReference type="ARBA" id="ARBA00037975"/>
    </source>
</evidence>
<evidence type="ECO:0000256" key="8">
    <source>
        <dbReference type="ARBA" id="ARBA00022982"/>
    </source>
</evidence>
<evidence type="ECO:0000256" key="11">
    <source>
        <dbReference type="ARBA" id="ARBA00023136"/>
    </source>
</evidence>
<evidence type="ECO:0000313" key="15">
    <source>
        <dbReference type="EMBL" id="GGJ38013.1"/>
    </source>
</evidence>
<reference evidence="15" key="2">
    <citation type="submission" date="2020-09" db="EMBL/GenBank/DDBJ databases">
        <authorList>
            <person name="Sun Q."/>
            <person name="Zhou Y."/>
        </authorList>
    </citation>
    <scope>NUCLEOTIDE SEQUENCE</scope>
    <source>
        <strain evidence="15">CGMCC 1.3617</strain>
    </source>
</reference>
<evidence type="ECO:0000256" key="1">
    <source>
        <dbReference type="ARBA" id="ARBA00001970"/>
    </source>
</evidence>
<keyword evidence="10" id="KW-0408">Iron</keyword>
<evidence type="ECO:0000256" key="13">
    <source>
        <dbReference type="SAM" id="Phobius"/>
    </source>
</evidence>
<keyword evidence="8" id="KW-0249">Electron transport</keyword>
<keyword evidence="7" id="KW-0479">Metal-binding</keyword>
<evidence type="ECO:0000259" key="14">
    <source>
        <dbReference type="Pfam" id="PF01292"/>
    </source>
</evidence>
<dbReference type="PANTHER" id="PTHR30529:SF7">
    <property type="entry name" value="CYTOCHROME B561 BACTERIAL_NI-HYDROGENASE DOMAIN-CONTAINING PROTEIN"/>
    <property type="match status" value="1"/>
</dbReference>
<evidence type="ECO:0000256" key="7">
    <source>
        <dbReference type="ARBA" id="ARBA00022723"/>
    </source>
</evidence>
<dbReference type="GO" id="GO:0020037">
    <property type="term" value="F:heme binding"/>
    <property type="evidence" value="ECO:0007669"/>
    <property type="project" value="TreeGrafter"/>
</dbReference>
<name>A0A917L032_9PROT</name>
<proteinExistence type="inferred from homology"/>
<comment type="caution">
    <text evidence="15">The sequence shown here is derived from an EMBL/GenBank/DDBJ whole genome shotgun (WGS) entry which is preliminary data.</text>
</comment>
<evidence type="ECO:0000256" key="3">
    <source>
        <dbReference type="ARBA" id="ARBA00022448"/>
    </source>
</evidence>
<dbReference type="PANTHER" id="PTHR30529">
    <property type="entry name" value="CYTOCHROME B561"/>
    <property type="match status" value="1"/>
</dbReference>
<dbReference type="GO" id="GO:0046872">
    <property type="term" value="F:metal ion binding"/>
    <property type="evidence" value="ECO:0007669"/>
    <property type="project" value="UniProtKB-KW"/>
</dbReference>
<dbReference type="GO" id="GO:0005886">
    <property type="term" value="C:plasma membrane"/>
    <property type="evidence" value="ECO:0007669"/>
    <property type="project" value="UniProtKB-SubCell"/>
</dbReference>
<protein>
    <submittedName>
        <fullName evidence="15">Cytochrome b</fullName>
    </submittedName>
</protein>
<evidence type="ECO:0000256" key="2">
    <source>
        <dbReference type="ARBA" id="ARBA00004651"/>
    </source>
</evidence>
<keyword evidence="3" id="KW-0813">Transport</keyword>
<evidence type="ECO:0000256" key="6">
    <source>
        <dbReference type="ARBA" id="ARBA00022692"/>
    </source>
</evidence>
<gene>
    <name evidence="15" type="ORF">GCM10011320_52020</name>
</gene>
<organism evidence="15 16">
    <name type="scientific">Neoroseomonas lacus</name>
    <dbReference type="NCBI Taxonomy" id="287609"/>
    <lineage>
        <taxon>Bacteria</taxon>
        <taxon>Pseudomonadati</taxon>
        <taxon>Pseudomonadota</taxon>
        <taxon>Alphaproteobacteria</taxon>
        <taxon>Acetobacterales</taxon>
        <taxon>Acetobacteraceae</taxon>
        <taxon>Neoroseomonas</taxon>
    </lineage>
</organism>
<dbReference type="RefSeq" id="WP_188972355.1">
    <property type="nucleotide sequence ID" value="NZ_BMKW01000016.1"/>
</dbReference>
<evidence type="ECO:0000256" key="9">
    <source>
        <dbReference type="ARBA" id="ARBA00022989"/>
    </source>
</evidence>
<reference evidence="15" key="1">
    <citation type="journal article" date="2014" name="Int. J. Syst. Evol. Microbiol.">
        <title>Complete genome sequence of Corynebacterium casei LMG S-19264T (=DSM 44701T), isolated from a smear-ripened cheese.</title>
        <authorList>
            <consortium name="US DOE Joint Genome Institute (JGI-PGF)"/>
            <person name="Walter F."/>
            <person name="Albersmeier A."/>
            <person name="Kalinowski J."/>
            <person name="Ruckert C."/>
        </authorList>
    </citation>
    <scope>NUCLEOTIDE SEQUENCE</scope>
    <source>
        <strain evidence="15">CGMCC 1.3617</strain>
    </source>
</reference>
<keyword evidence="16" id="KW-1185">Reference proteome</keyword>
<keyword evidence="11 13" id="KW-0472">Membrane</keyword>
<evidence type="ECO:0000256" key="10">
    <source>
        <dbReference type="ARBA" id="ARBA00023004"/>
    </source>
</evidence>
<keyword evidence="5" id="KW-0349">Heme</keyword>
<feature type="domain" description="Cytochrome b561 bacterial/Ni-hydrogenase" evidence="14">
    <location>
        <begin position="5"/>
        <end position="174"/>
    </location>
</feature>
<dbReference type="InterPro" id="IPR052168">
    <property type="entry name" value="Cytochrome_b561_oxidase"/>
</dbReference>
<comment type="subcellular location">
    <subcellularLocation>
        <location evidence="2">Cell membrane</location>
        <topology evidence="2">Multi-pass membrane protein</topology>
    </subcellularLocation>
</comment>
<comment type="similarity">
    <text evidence="12">Belongs to the cytochrome b561 family.</text>
</comment>
<evidence type="ECO:0000256" key="4">
    <source>
        <dbReference type="ARBA" id="ARBA00022475"/>
    </source>
</evidence>
<dbReference type="GO" id="GO:0009055">
    <property type="term" value="F:electron transfer activity"/>
    <property type="evidence" value="ECO:0007669"/>
    <property type="project" value="InterPro"/>
</dbReference>
<feature type="transmembrane region" description="Helical" evidence="13">
    <location>
        <begin position="43"/>
        <end position="63"/>
    </location>
</feature>
<dbReference type="SUPFAM" id="SSF81342">
    <property type="entry name" value="Transmembrane di-heme cytochromes"/>
    <property type="match status" value="1"/>
</dbReference>
<sequence length="183" mass="19705">MPTTRFSTANIILHWTMALAIAAAWILAQVIDLVPRGPGRTAVLGSHVLVGLAVLALLLPRLLARLRGPVPGPVPGTSAWETRLAAATHVLLYVLMLAQPVTGIAFALVRRSPTDVLGLFAIPNLFADDTLRRLLGETHELLANLLLATVALHVAATLFHFFIRRDDVAARMIPVLVRDEPAS</sequence>
<evidence type="ECO:0000256" key="5">
    <source>
        <dbReference type="ARBA" id="ARBA00022617"/>
    </source>
</evidence>
<dbReference type="InterPro" id="IPR011577">
    <property type="entry name" value="Cyt_b561_bac/Ni-Hgenase"/>
</dbReference>
<comment type="cofactor">
    <cofactor evidence="1">
        <name>heme b</name>
        <dbReference type="ChEBI" id="CHEBI:60344"/>
    </cofactor>
</comment>
<keyword evidence="9 13" id="KW-1133">Transmembrane helix</keyword>
<dbReference type="Proteomes" id="UP000661507">
    <property type="component" value="Unassembled WGS sequence"/>
</dbReference>
<dbReference type="AlphaFoldDB" id="A0A917L032"/>
<accession>A0A917L032</accession>
<dbReference type="Pfam" id="PF01292">
    <property type="entry name" value="Ni_hydr_CYTB"/>
    <property type="match status" value="1"/>
</dbReference>
<dbReference type="EMBL" id="BMKW01000016">
    <property type="protein sequence ID" value="GGJ38013.1"/>
    <property type="molecule type" value="Genomic_DNA"/>
</dbReference>
<keyword evidence="6 13" id="KW-0812">Transmembrane</keyword>
<feature type="transmembrane region" description="Helical" evidence="13">
    <location>
        <begin position="12"/>
        <end position="31"/>
    </location>
</feature>
<dbReference type="InterPro" id="IPR016174">
    <property type="entry name" value="Di-haem_cyt_TM"/>
</dbReference>
<evidence type="ECO:0000313" key="16">
    <source>
        <dbReference type="Proteomes" id="UP000661507"/>
    </source>
</evidence>
<feature type="transmembrane region" description="Helical" evidence="13">
    <location>
        <begin position="141"/>
        <end position="163"/>
    </location>
</feature>
<feature type="transmembrane region" description="Helical" evidence="13">
    <location>
        <begin position="84"/>
        <end position="109"/>
    </location>
</feature>
<dbReference type="GO" id="GO:0022904">
    <property type="term" value="P:respiratory electron transport chain"/>
    <property type="evidence" value="ECO:0007669"/>
    <property type="project" value="InterPro"/>
</dbReference>